<proteinExistence type="predicted"/>
<accession>A0A2P2JAI6</accession>
<dbReference type="AlphaFoldDB" id="A0A2P2JAI6"/>
<name>A0A2P2JAI6_RHIMU</name>
<organism evidence="1">
    <name type="scientific">Rhizophora mucronata</name>
    <name type="common">Asiatic mangrove</name>
    <dbReference type="NCBI Taxonomy" id="61149"/>
    <lineage>
        <taxon>Eukaryota</taxon>
        <taxon>Viridiplantae</taxon>
        <taxon>Streptophyta</taxon>
        <taxon>Embryophyta</taxon>
        <taxon>Tracheophyta</taxon>
        <taxon>Spermatophyta</taxon>
        <taxon>Magnoliopsida</taxon>
        <taxon>eudicotyledons</taxon>
        <taxon>Gunneridae</taxon>
        <taxon>Pentapetalae</taxon>
        <taxon>rosids</taxon>
        <taxon>fabids</taxon>
        <taxon>Malpighiales</taxon>
        <taxon>Rhizophoraceae</taxon>
        <taxon>Rhizophora</taxon>
    </lineage>
</organism>
<evidence type="ECO:0000313" key="1">
    <source>
        <dbReference type="EMBL" id="MBW90490.1"/>
    </source>
</evidence>
<dbReference type="EMBL" id="GGEC01010007">
    <property type="protein sequence ID" value="MBW90490.1"/>
    <property type="molecule type" value="Transcribed_RNA"/>
</dbReference>
<protein>
    <submittedName>
        <fullName evidence="1">Uncharacterized protein</fullName>
    </submittedName>
</protein>
<reference evidence="1" key="1">
    <citation type="submission" date="2018-02" db="EMBL/GenBank/DDBJ databases">
        <title>Rhizophora mucronata_Transcriptome.</title>
        <authorList>
            <person name="Meera S.P."/>
            <person name="Sreeshan A."/>
            <person name="Augustine A."/>
        </authorList>
    </citation>
    <scope>NUCLEOTIDE SEQUENCE</scope>
    <source>
        <tissue evidence="1">Leaf</tissue>
    </source>
</reference>
<sequence length="51" mass="5666">MLFSLRPSLRVIKCHIYNLLLIEICSGHGTLKISVCEFFQPNSAIRSGDSG</sequence>